<gene>
    <name evidence="3" type="ORF">SAMN04487995_4994</name>
</gene>
<feature type="domain" description="DUF418" evidence="2">
    <location>
        <begin position="270"/>
        <end position="440"/>
    </location>
</feature>
<dbReference type="InterPro" id="IPR052529">
    <property type="entry name" value="Bact_Transport_Assoc"/>
</dbReference>
<feature type="transmembrane region" description="Helical" evidence="1">
    <location>
        <begin position="30"/>
        <end position="47"/>
    </location>
</feature>
<evidence type="ECO:0000313" key="4">
    <source>
        <dbReference type="Proteomes" id="UP000199532"/>
    </source>
</evidence>
<feature type="transmembrane region" description="Helical" evidence="1">
    <location>
        <begin position="253"/>
        <end position="276"/>
    </location>
</feature>
<accession>A0A1H6ZD23</accession>
<name>A0A1H6ZD23_9BACT</name>
<reference evidence="3 4" key="1">
    <citation type="submission" date="2016-10" db="EMBL/GenBank/DDBJ databases">
        <authorList>
            <person name="de Groot N.N."/>
        </authorList>
    </citation>
    <scope>NUCLEOTIDE SEQUENCE [LARGE SCALE GENOMIC DNA]</scope>
    <source>
        <strain evidence="3 4">DSM 19938</strain>
    </source>
</reference>
<dbReference type="PANTHER" id="PTHR30590:SF2">
    <property type="entry name" value="INNER MEMBRANE PROTEIN"/>
    <property type="match status" value="1"/>
</dbReference>
<feature type="transmembrane region" description="Helical" evidence="1">
    <location>
        <begin position="331"/>
        <end position="352"/>
    </location>
</feature>
<feature type="transmembrane region" description="Helical" evidence="1">
    <location>
        <begin position="67"/>
        <end position="96"/>
    </location>
</feature>
<keyword evidence="1" id="KW-0472">Membrane</keyword>
<keyword evidence="1" id="KW-1133">Transmembrane helix</keyword>
<sequence>MESSTTVEVLTTESALAPVSEKERIQSIDVLRGIALLGILLMNIPSFSMPNYFSESFRSNPGDINFWVRTVIIIFFEGKMRALFSMVFGAGILLFISKKEKTAMSATWLFYRRMAWLVVFGLIHAHIILWSGDILYSYGLIGMIAFLFRKAAPKYLVWGVPIVTIIGFFTSTQFYQEIRTKRLDYLKVTAEKNAGKKLTAAQLKILTEWREIEKEFIPNKQDAVENTRIMKSDYKTIAAKIRKEAWKGQTTYFLYQISDPLALMLLGIALFKWGFLTCRWTRKQYIKVALIGYGIGLPLVLYDSYYAFYNFPTMAASLAHMDSHPIVWIDLIYPAQRIFLVMAHVSVILVLYKTGVIRSFLNRLAAVGQMAFTNYITHSVVCTLFFYGYGLNQFATFEYYQIFFVVFAIWIFQLIISPIWLRNFYFGPLEWLWRSLTYWKIQPMKKPA</sequence>
<feature type="transmembrane region" description="Helical" evidence="1">
    <location>
        <begin position="288"/>
        <end position="311"/>
    </location>
</feature>
<feature type="transmembrane region" description="Helical" evidence="1">
    <location>
        <begin position="134"/>
        <end position="149"/>
    </location>
</feature>
<protein>
    <recommendedName>
        <fullName evidence="2">DUF418 domain-containing protein</fullName>
    </recommendedName>
</protein>
<dbReference type="STRING" id="408657.SAMN04487995_4994"/>
<evidence type="ECO:0000259" key="2">
    <source>
        <dbReference type="Pfam" id="PF04235"/>
    </source>
</evidence>
<proteinExistence type="predicted"/>
<dbReference type="InterPro" id="IPR007349">
    <property type="entry name" value="DUF418"/>
</dbReference>
<evidence type="ECO:0000313" key="3">
    <source>
        <dbReference type="EMBL" id="SEJ49347.1"/>
    </source>
</evidence>
<dbReference type="Pfam" id="PF04235">
    <property type="entry name" value="DUF418"/>
    <property type="match status" value="1"/>
</dbReference>
<keyword evidence="1" id="KW-0812">Transmembrane</keyword>
<dbReference type="AlphaFoldDB" id="A0A1H6ZD23"/>
<keyword evidence="4" id="KW-1185">Reference proteome</keyword>
<dbReference type="OrthoDB" id="9807744at2"/>
<feature type="transmembrane region" description="Helical" evidence="1">
    <location>
        <begin position="156"/>
        <end position="175"/>
    </location>
</feature>
<dbReference type="RefSeq" id="WP_090339539.1">
    <property type="nucleotide sequence ID" value="NZ_FNXY01000008.1"/>
</dbReference>
<feature type="transmembrane region" description="Helical" evidence="1">
    <location>
        <begin position="364"/>
        <end position="387"/>
    </location>
</feature>
<dbReference type="EMBL" id="FNXY01000008">
    <property type="protein sequence ID" value="SEJ49347.1"/>
    <property type="molecule type" value="Genomic_DNA"/>
</dbReference>
<feature type="transmembrane region" description="Helical" evidence="1">
    <location>
        <begin position="108"/>
        <end position="128"/>
    </location>
</feature>
<dbReference type="PANTHER" id="PTHR30590">
    <property type="entry name" value="INNER MEMBRANE PROTEIN"/>
    <property type="match status" value="1"/>
</dbReference>
<organism evidence="3 4">
    <name type="scientific">Dyadobacter koreensis</name>
    <dbReference type="NCBI Taxonomy" id="408657"/>
    <lineage>
        <taxon>Bacteria</taxon>
        <taxon>Pseudomonadati</taxon>
        <taxon>Bacteroidota</taxon>
        <taxon>Cytophagia</taxon>
        <taxon>Cytophagales</taxon>
        <taxon>Spirosomataceae</taxon>
        <taxon>Dyadobacter</taxon>
    </lineage>
</organism>
<evidence type="ECO:0000256" key="1">
    <source>
        <dbReference type="SAM" id="Phobius"/>
    </source>
</evidence>
<dbReference type="Proteomes" id="UP000199532">
    <property type="component" value="Unassembled WGS sequence"/>
</dbReference>
<feature type="transmembrane region" description="Helical" evidence="1">
    <location>
        <begin position="399"/>
        <end position="421"/>
    </location>
</feature>